<dbReference type="CDD" id="cd03363">
    <property type="entry name" value="TOPRIM_TopoIA_TopoI"/>
    <property type="match status" value="1"/>
</dbReference>
<dbReference type="SUPFAM" id="SSF56712">
    <property type="entry name" value="Prokaryotic type I DNA topoisomerase"/>
    <property type="match status" value="1"/>
</dbReference>
<protein>
    <recommendedName>
        <fullName evidence="10">DNA topoisomerase 1</fullName>
        <ecNumber evidence="10">5.6.2.1</ecNumber>
    </recommendedName>
    <alternativeName>
        <fullName evidence="10">DNA topoisomerase I</fullName>
    </alternativeName>
</protein>
<comment type="subunit">
    <text evidence="10">Monomer.</text>
</comment>
<dbReference type="InterPro" id="IPR023406">
    <property type="entry name" value="Topo_IA_AS"/>
</dbReference>
<dbReference type="EMBL" id="PEVY01000023">
    <property type="protein sequence ID" value="PIU75388.1"/>
    <property type="molecule type" value="Genomic_DNA"/>
</dbReference>
<dbReference type="PROSITE" id="PS52039">
    <property type="entry name" value="TOPO_IA_2"/>
    <property type="match status" value="1"/>
</dbReference>
<dbReference type="Proteomes" id="UP000228775">
    <property type="component" value="Unassembled WGS sequence"/>
</dbReference>
<dbReference type="SMART" id="SM00493">
    <property type="entry name" value="TOPRIM"/>
    <property type="match status" value="1"/>
</dbReference>
<evidence type="ECO:0000256" key="9">
    <source>
        <dbReference type="ARBA" id="ARBA00023235"/>
    </source>
</evidence>
<dbReference type="Gene3D" id="1.10.460.10">
    <property type="entry name" value="Topoisomerase I, domain 2"/>
    <property type="match status" value="1"/>
</dbReference>
<dbReference type="Pfam" id="PF01751">
    <property type="entry name" value="Toprim"/>
    <property type="match status" value="1"/>
</dbReference>
<accession>A0A2M7AXN1</accession>
<dbReference type="InterPro" id="IPR003602">
    <property type="entry name" value="Topo_IA_DNA-bd_dom"/>
</dbReference>
<feature type="region of interest" description="Interaction with DNA" evidence="10">
    <location>
        <begin position="177"/>
        <end position="182"/>
    </location>
</feature>
<sequence>MKLVIVESPTKAKTISQFLKGGFKVESSFGHVRDLPRTKLGVDVDHNFEPQYVIPKKVLARVKELQAVAEKSDEVILATDEDREGEAIAWHLLQVLRLGKFQVAGAVKKIVKTKTKKPYSRIVFHEITERAIEAALNKPRDLDLNLVDAQQARRVLDRLVGYKLSPFLWKKIAKGLSAGRVQSVAVRLIVEREREITVFKPDEYWEIVALLRKLKNESFEARLIKKDNQLIDKLGIKNQVEADQMVKDLQRAGYQVAAIEKKEVRRSPLAPFTTSTLQQEAANRLGFSARQTMRLAQQLYEGVSLGQKAVGLITYMRTDSVNLSGEFLSATAELIIGEFGKNYHQEHQYKTKSKLAQEAHEAVRPTSAGRSPETIKSYLNKQQYQLYDLIWRRALASQMAQAIFDATKIDISANNYLFRANGSAIKFDGFLKLYPLRAKENILPELSDKEILELVRIDHSQHFTQPPARYSEATLVKALEEYGIGRPSTYAPIISVIQDRGYVAKNEQRKFIPTEIGFMVSDILVENFPKIVDLNFTAKMEGDLDEIADGKKQWVPVIREFYDPFALELKEKYLVVKKQPTIEETDRKCPQCGKPVIIRLGRFGKFYACSGFPECRFTEALTQKDNKTGVKCPKCGVGEIIGKRSRKGKVFFACDKWPECDYALWNKPTGEKCPQCGEMLIEAGKTIKCSKKECSFKRANELAKSDE</sequence>
<dbReference type="InterPro" id="IPR000380">
    <property type="entry name" value="Topo_IA"/>
</dbReference>
<dbReference type="Gene3D" id="1.10.290.10">
    <property type="entry name" value="Topoisomerase I, domain 4"/>
    <property type="match status" value="1"/>
</dbReference>
<dbReference type="SUPFAM" id="SSF57783">
    <property type="entry name" value="Zinc beta-ribbon"/>
    <property type="match status" value="1"/>
</dbReference>
<dbReference type="Pfam" id="PF01131">
    <property type="entry name" value="Topoisom_bac"/>
    <property type="match status" value="1"/>
</dbReference>
<feature type="site" description="Interaction with DNA" evidence="10">
    <location>
        <position position="31"/>
    </location>
</feature>
<dbReference type="GO" id="GO:0003917">
    <property type="term" value="F:DNA topoisomerase type I (single strand cut, ATP-independent) activity"/>
    <property type="evidence" value="ECO:0007669"/>
    <property type="project" value="UniProtKB-UniRule"/>
</dbReference>
<dbReference type="PROSITE" id="PS00396">
    <property type="entry name" value="TOPO_IA_1"/>
    <property type="match status" value="1"/>
</dbReference>
<dbReference type="InterPro" id="IPR006171">
    <property type="entry name" value="TOPRIM_dom"/>
</dbReference>
<feature type="site" description="Interaction with DNA" evidence="10">
    <location>
        <position position="153"/>
    </location>
</feature>
<keyword evidence="3" id="KW-0479">Metal-binding</keyword>
<dbReference type="CDD" id="cd00186">
    <property type="entry name" value="TOP1Ac"/>
    <property type="match status" value="1"/>
</dbReference>
<feature type="site" description="Interaction with DNA" evidence="10">
    <location>
        <position position="169"/>
    </location>
</feature>
<comment type="similarity">
    <text evidence="2 10">Belongs to the type IA topoisomerase family.</text>
</comment>
<evidence type="ECO:0000259" key="12">
    <source>
        <dbReference type="PROSITE" id="PS52039"/>
    </source>
</evidence>
<dbReference type="InterPro" id="IPR003601">
    <property type="entry name" value="Topo_IA_2"/>
</dbReference>
<dbReference type="InterPro" id="IPR013498">
    <property type="entry name" value="Topo_IA_Znf"/>
</dbReference>
<comment type="caution">
    <text evidence="13">The sequence shown here is derived from an EMBL/GenBank/DDBJ whole genome shotgun (WGS) entry which is preliminary data.</text>
</comment>
<dbReference type="PRINTS" id="PR00417">
    <property type="entry name" value="PRTPISMRASEI"/>
</dbReference>
<gene>
    <name evidence="10" type="primary">topA</name>
    <name evidence="13" type="ORF">COS76_01045</name>
</gene>
<dbReference type="SMART" id="SM00436">
    <property type="entry name" value="TOP1Bc"/>
    <property type="match status" value="1"/>
</dbReference>
<evidence type="ECO:0000256" key="7">
    <source>
        <dbReference type="ARBA" id="ARBA00023029"/>
    </source>
</evidence>
<dbReference type="InterPro" id="IPR013824">
    <property type="entry name" value="Topo_IA_cen_sub1"/>
</dbReference>
<keyword evidence="8 10" id="KW-0238">DNA-binding</keyword>
<evidence type="ECO:0000313" key="13">
    <source>
        <dbReference type="EMBL" id="PIU75388.1"/>
    </source>
</evidence>
<dbReference type="Gene3D" id="3.30.65.10">
    <property type="entry name" value="Bacterial Topoisomerase I, domain 1"/>
    <property type="match status" value="2"/>
</dbReference>
<feature type="site" description="Interaction with DNA" evidence="10">
    <location>
        <position position="157"/>
    </location>
</feature>
<keyword evidence="4" id="KW-0863">Zinc-finger</keyword>
<evidence type="ECO:0000256" key="4">
    <source>
        <dbReference type="ARBA" id="ARBA00022771"/>
    </source>
</evidence>
<keyword evidence="6" id="KW-0460">Magnesium</keyword>
<dbReference type="InterPro" id="IPR013825">
    <property type="entry name" value="Topo_IA_cen_sub2"/>
</dbReference>
<feature type="domain" description="Topo IA-type catalytic" evidence="12">
    <location>
        <begin position="143"/>
        <end position="569"/>
    </location>
</feature>
<dbReference type="GO" id="GO:0006265">
    <property type="term" value="P:DNA topological change"/>
    <property type="evidence" value="ECO:0007669"/>
    <property type="project" value="UniProtKB-UniRule"/>
</dbReference>
<evidence type="ECO:0000256" key="2">
    <source>
        <dbReference type="ARBA" id="ARBA00009446"/>
    </source>
</evidence>
<dbReference type="GO" id="GO:0003677">
    <property type="term" value="F:DNA binding"/>
    <property type="evidence" value="ECO:0007669"/>
    <property type="project" value="UniProtKB-KW"/>
</dbReference>
<dbReference type="InterPro" id="IPR013497">
    <property type="entry name" value="Topo_IA_cen"/>
</dbReference>
<evidence type="ECO:0000256" key="8">
    <source>
        <dbReference type="ARBA" id="ARBA00023125"/>
    </source>
</evidence>
<evidence type="ECO:0000256" key="1">
    <source>
        <dbReference type="ARBA" id="ARBA00000213"/>
    </source>
</evidence>
<dbReference type="AlphaFoldDB" id="A0A2M7AXN1"/>
<feature type="active site" description="O-(5'-phospho-DNA)-tyrosine intermediate" evidence="10">
    <location>
        <position position="315"/>
    </location>
</feature>
<dbReference type="GO" id="GO:0005694">
    <property type="term" value="C:chromosome"/>
    <property type="evidence" value="ECO:0007669"/>
    <property type="project" value="InterPro"/>
</dbReference>
<evidence type="ECO:0000256" key="3">
    <source>
        <dbReference type="ARBA" id="ARBA00022723"/>
    </source>
</evidence>
<evidence type="ECO:0000313" key="14">
    <source>
        <dbReference type="Proteomes" id="UP000228775"/>
    </source>
</evidence>
<feature type="site" description="Interaction with DNA" evidence="10">
    <location>
        <position position="154"/>
    </location>
</feature>
<comment type="function">
    <text evidence="10">Releases the supercoiling and torsional tension of DNA, which is introduced during the DNA replication and transcription, by transiently cleaving and rejoining one strand of the DNA duplex. Introduces a single-strand break via transesterification at a target site in duplex DNA. The scissile phosphodiester is attacked by the catalytic tyrosine of the enzyme, resulting in the formation of a DNA-(5'-phosphotyrosyl)-enzyme intermediate and the expulsion of a 3'-OH DNA strand. The free DNA strand then undergoes passage around the unbroken strand, thus removing DNA supercoils. Finally, in the religation step, the DNA 3'-OH attacks the covalent intermediate to expel the active-site tyrosine and restore the DNA phosphodiester backbone.</text>
</comment>
<comment type="catalytic activity">
    <reaction evidence="1 10">
        <text>ATP-independent breakage of single-stranded DNA, followed by passage and rejoining.</text>
        <dbReference type="EC" id="5.6.2.1"/>
    </reaction>
</comment>
<dbReference type="Pfam" id="PF01396">
    <property type="entry name" value="Zn_ribbon_Top1"/>
    <property type="match status" value="2"/>
</dbReference>
<dbReference type="NCBIfam" id="TIGR01051">
    <property type="entry name" value="topA_bact"/>
    <property type="match status" value="1"/>
</dbReference>
<keyword evidence="5" id="KW-0862">Zinc</keyword>
<proteinExistence type="inferred from homology"/>
<dbReference type="InterPro" id="IPR034149">
    <property type="entry name" value="TOPRIM_TopoI"/>
</dbReference>
<feature type="site" description="Interaction with DNA" evidence="10">
    <location>
        <position position="500"/>
    </location>
</feature>
<evidence type="ECO:0000256" key="10">
    <source>
        <dbReference type="HAMAP-Rule" id="MF_00952"/>
    </source>
</evidence>
<evidence type="ECO:0000256" key="5">
    <source>
        <dbReference type="ARBA" id="ARBA00022833"/>
    </source>
</evidence>
<feature type="site" description="Interaction with DNA" evidence="10">
    <location>
        <position position="317"/>
    </location>
</feature>
<dbReference type="InterPro" id="IPR028612">
    <property type="entry name" value="Topoisom_1_IA"/>
</dbReference>
<name>A0A2M7AXN1_9BACT</name>
<dbReference type="PROSITE" id="PS50880">
    <property type="entry name" value="TOPRIM"/>
    <property type="match status" value="1"/>
</dbReference>
<feature type="domain" description="Toprim" evidence="11">
    <location>
        <begin position="1"/>
        <end position="116"/>
    </location>
</feature>
<dbReference type="PANTHER" id="PTHR42785:SF1">
    <property type="entry name" value="DNA TOPOISOMERASE"/>
    <property type="match status" value="1"/>
</dbReference>
<dbReference type="EC" id="5.6.2.1" evidence="10"/>
<dbReference type="Gene3D" id="2.70.20.10">
    <property type="entry name" value="Topoisomerase I, domain 3"/>
    <property type="match status" value="1"/>
</dbReference>
<dbReference type="Gene3D" id="3.40.50.140">
    <property type="match status" value="1"/>
</dbReference>
<dbReference type="InterPro" id="IPR023405">
    <property type="entry name" value="Topo_IA_core_domain"/>
</dbReference>
<organism evidence="13 14">
    <name type="scientific">Candidatus Portnoybacteria bacterium CG06_land_8_20_14_3_00_39_12</name>
    <dbReference type="NCBI Taxonomy" id="1974809"/>
    <lineage>
        <taxon>Bacteria</taxon>
        <taxon>Candidatus Portnoyibacteriota</taxon>
    </lineage>
</organism>
<dbReference type="GO" id="GO:0008270">
    <property type="term" value="F:zinc ion binding"/>
    <property type="evidence" value="ECO:0007669"/>
    <property type="project" value="UniProtKB-KW"/>
</dbReference>
<keyword evidence="7 10" id="KW-0799">Topoisomerase</keyword>
<dbReference type="HAMAP" id="MF_00952">
    <property type="entry name" value="Topoisom_1_prok"/>
    <property type="match status" value="1"/>
</dbReference>
<dbReference type="InterPro" id="IPR013826">
    <property type="entry name" value="Topo_IA_cen_sub3"/>
</dbReference>
<reference evidence="14" key="1">
    <citation type="submission" date="2017-09" db="EMBL/GenBank/DDBJ databases">
        <title>Depth-based differentiation of microbial function through sediment-hosted aquifers and enrichment of novel symbionts in the deep terrestrial subsurface.</title>
        <authorList>
            <person name="Probst A.J."/>
            <person name="Ladd B."/>
            <person name="Jarett J.K."/>
            <person name="Geller-Mcgrath D.E."/>
            <person name="Sieber C.M.K."/>
            <person name="Emerson J.B."/>
            <person name="Anantharaman K."/>
            <person name="Thomas B.C."/>
            <person name="Malmstrom R."/>
            <person name="Stieglmeier M."/>
            <person name="Klingl A."/>
            <person name="Woyke T."/>
            <person name="Ryan C.M."/>
            <person name="Banfield J.F."/>
        </authorList>
    </citation>
    <scope>NUCLEOTIDE SEQUENCE [LARGE SCALE GENOMIC DNA]</scope>
</reference>
<evidence type="ECO:0000256" key="6">
    <source>
        <dbReference type="ARBA" id="ARBA00022842"/>
    </source>
</evidence>
<keyword evidence="9 10" id="KW-0413">Isomerase</keyword>
<dbReference type="PANTHER" id="PTHR42785">
    <property type="entry name" value="DNA TOPOISOMERASE, TYPE IA, CORE"/>
    <property type="match status" value="1"/>
</dbReference>
<feature type="site" description="Interaction with DNA" evidence="10">
    <location>
        <position position="162"/>
    </location>
</feature>
<dbReference type="SMART" id="SM00437">
    <property type="entry name" value="TOP1Ac"/>
    <property type="match status" value="1"/>
</dbReference>
<dbReference type="InterPro" id="IPR005733">
    <property type="entry name" value="TopoI_bac-type"/>
</dbReference>
<evidence type="ECO:0000259" key="11">
    <source>
        <dbReference type="PROSITE" id="PS50880"/>
    </source>
</evidence>